<dbReference type="RefSeq" id="WP_128577019.1">
    <property type="nucleotide sequence ID" value="NZ_CP054012.1"/>
</dbReference>
<evidence type="ECO:0000259" key="2">
    <source>
        <dbReference type="Pfam" id="PF01757"/>
    </source>
</evidence>
<evidence type="ECO:0000313" key="3">
    <source>
        <dbReference type="EMBL" id="MRY91875.1"/>
    </source>
</evidence>
<accession>A0A7K0GQE0</accession>
<feature type="domain" description="Acyltransferase 3" evidence="2">
    <location>
        <begin position="6"/>
        <end position="319"/>
    </location>
</feature>
<feature type="transmembrane region" description="Helical" evidence="1">
    <location>
        <begin position="38"/>
        <end position="59"/>
    </location>
</feature>
<feature type="transmembrane region" description="Helical" evidence="1">
    <location>
        <begin position="7"/>
        <end position="26"/>
    </location>
</feature>
<reference evidence="3 4" key="1">
    <citation type="journal article" date="2019" name="Nat. Med.">
        <title>A library of human gut bacterial isolates paired with longitudinal multiomics data enables mechanistic microbiome research.</title>
        <authorList>
            <person name="Poyet M."/>
            <person name="Groussin M."/>
            <person name="Gibbons S.M."/>
            <person name="Avila-Pacheco J."/>
            <person name="Jiang X."/>
            <person name="Kearney S.M."/>
            <person name="Perrotta A.R."/>
            <person name="Berdy B."/>
            <person name="Zhao S."/>
            <person name="Lieberman T.D."/>
            <person name="Swanson P.K."/>
            <person name="Smith M."/>
            <person name="Roesemann S."/>
            <person name="Alexander J.E."/>
            <person name="Rich S.A."/>
            <person name="Livny J."/>
            <person name="Vlamakis H."/>
            <person name="Clish C."/>
            <person name="Bullock K."/>
            <person name="Deik A."/>
            <person name="Scott J."/>
            <person name="Pierce K.A."/>
            <person name="Xavier R.J."/>
            <person name="Alm E.J."/>
        </authorList>
    </citation>
    <scope>NUCLEOTIDE SEQUENCE [LARGE SCALE GENOMIC DNA]</scope>
    <source>
        <strain evidence="3 4">BIOML-A9</strain>
    </source>
</reference>
<dbReference type="GO" id="GO:0016747">
    <property type="term" value="F:acyltransferase activity, transferring groups other than amino-acyl groups"/>
    <property type="evidence" value="ECO:0007669"/>
    <property type="project" value="InterPro"/>
</dbReference>
<feature type="transmembrane region" description="Helical" evidence="1">
    <location>
        <begin position="147"/>
        <end position="165"/>
    </location>
</feature>
<feature type="transmembrane region" description="Helical" evidence="1">
    <location>
        <begin position="207"/>
        <end position="226"/>
    </location>
</feature>
<protein>
    <submittedName>
        <fullName evidence="3">Acyltransferase family protein</fullName>
    </submittedName>
</protein>
<sequence length="346" mass="40559">MNARISYIDQLKGIAILLVVLGHVIGYNNCENSFLWRFIYSFHMPLFMFISGYVAQITFRIENFGWNEVSSFMIKKFRTLLLPMITWGIVIPFFFLRSTAENNLVDYLLSYIKMWGGGLWFFATLFFLSILFLLYRLIIKLISPKSIIMDYVILSFLFVLIVLLYKSLPKDEIYSEGVRSVFSYFTFYFSGTIVCKQTKLRNLVLDNDLFFVFSFVMFCLLIPSFVYDMSSIFNQLMKIVLSLFAIPSLSFIVRHVSWNRQVDNMFQYFGRESLSIYVTHNGPFAFLLVLSNYVTLSSVDNILCFLFLLIFSLFICYASIWIKNIVSISPVLELFLYGKSYKRKSI</sequence>
<feature type="transmembrane region" description="Helical" evidence="1">
    <location>
        <begin position="232"/>
        <end position="253"/>
    </location>
</feature>
<feature type="transmembrane region" description="Helical" evidence="1">
    <location>
        <begin position="177"/>
        <end position="195"/>
    </location>
</feature>
<keyword evidence="1" id="KW-0472">Membrane</keyword>
<keyword evidence="1" id="KW-0812">Transmembrane</keyword>
<dbReference type="EMBL" id="WKMY01000001">
    <property type="protein sequence ID" value="MRY91875.1"/>
    <property type="molecule type" value="Genomic_DNA"/>
</dbReference>
<gene>
    <name evidence="3" type="ORF">GKD67_01190</name>
</gene>
<dbReference type="PANTHER" id="PTHR37312:SF1">
    <property type="entry name" value="MEMBRANE-BOUND ACYLTRANSFERASE YKRP-RELATED"/>
    <property type="match status" value="1"/>
</dbReference>
<evidence type="ECO:0000313" key="4">
    <source>
        <dbReference type="Proteomes" id="UP000461276"/>
    </source>
</evidence>
<dbReference type="Pfam" id="PF01757">
    <property type="entry name" value="Acyl_transf_3"/>
    <property type="match status" value="1"/>
</dbReference>
<dbReference type="PANTHER" id="PTHR37312">
    <property type="entry name" value="MEMBRANE-BOUND ACYLTRANSFERASE YKRP-RELATED"/>
    <property type="match status" value="1"/>
</dbReference>
<proteinExistence type="predicted"/>
<dbReference type="AlphaFoldDB" id="A0A7K0GQE0"/>
<keyword evidence="1" id="KW-1133">Transmembrane helix</keyword>
<organism evidence="3 4">
    <name type="scientific">Parabacteroides distasonis</name>
    <dbReference type="NCBI Taxonomy" id="823"/>
    <lineage>
        <taxon>Bacteria</taxon>
        <taxon>Pseudomonadati</taxon>
        <taxon>Bacteroidota</taxon>
        <taxon>Bacteroidia</taxon>
        <taxon>Bacteroidales</taxon>
        <taxon>Tannerellaceae</taxon>
        <taxon>Parabacteroides</taxon>
    </lineage>
</organism>
<dbReference type="Proteomes" id="UP000461276">
    <property type="component" value="Unassembled WGS sequence"/>
</dbReference>
<dbReference type="InterPro" id="IPR052734">
    <property type="entry name" value="Nod_factor_acetyltransferase"/>
</dbReference>
<keyword evidence="3" id="KW-0012">Acyltransferase</keyword>
<name>A0A7K0GQE0_PARDI</name>
<comment type="caution">
    <text evidence="3">The sequence shown here is derived from an EMBL/GenBank/DDBJ whole genome shotgun (WGS) entry which is preliminary data.</text>
</comment>
<dbReference type="InterPro" id="IPR002656">
    <property type="entry name" value="Acyl_transf_3_dom"/>
</dbReference>
<keyword evidence="3" id="KW-0808">Transferase</keyword>
<feature type="transmembrane region" description="Helical" evidence="1">
    <location>
        <begin position="302"/>
        <end position="322"/>
    </location>
</feature>
<evidence type="ECO:0000256" key="1">
    <source>
        <dbReference type="SAM" id="Phobius"/>
    </source>
</evidence>
<feature type="transmembrane region" description="Helical" evidence="1">
    <location>
        <begin position="80"/>
        <end position="97"/>
    </location>
</feature>
<feature type="transmembrane region" description="Helical" evidence="1">
    <location>
        <begin position="117"/>
        <end position="135"/>
    </location>
</feature>
<feature type="transmembrane region" description="Helical" evidence="1">
    <location>
        <begin position="274"/>
        <end position="296"/>
    </location>
</feature>